<evidence type="ECO:0000256" key="1">
    <source>
        <dbReference type="SAM" id="Coils"/>
    </source>
</evidence>
<sequence length="230" mass="25607">MKGYRKYSGPDGSATFINPLDIEIEPGKRVRDLPDLMSCTHAIAKLSQDINDIAGQIDRAETSANKPPLEWFAKAMKAKRWKKRAMKAIRAHAAFLRQTDPTHSDLGELQRENEKMKNDLAEERSHRQKLQIALAFWMPSVSEPIEIITKGRCGDDACLLAGSDAPFENECWGDEIYARALAAEAEVTRLKQDGLYIAGFETGWEAAVGEPINRCEGDCTPVDKSNNGEN</sequence>
<evidence type="ECO:0000313" key="3">
    <source>
        <dbReference type="Proteomes" id="UP000500870"/>
    </source>
</evidence>
<accession>A0A6H0ZSD1</accession>
<keyword evidence="1" id="KW-0175">Coiled coil</keyword>
<protein>
    <submittedName>
        <fullName evidence="2">Uncharacterized protein</fullName>
    </submittedName>
</protein>
<organism evidence="2 3">
    <name type="scientific">Agrobacterium pusense</name>
    <dbReference type="NCBI Taxonomy" id="648995"/>
    <lineage>
        <taxon>Bacteria</taxon>
        <taxon>Pseudomonadati</taxon>
        <taxon>Pseudomonadota</taxon>
        <taxon>Alphaproteobacteria</taxon>
        <taxon>Hyphomicrobiales</taxon>
        <taxon>Rhizobiaceae</taxon>
        <taxon>Rhizobium/Agrobacterium group</taxon>
        <taxon>Agrobacterium</taxon>
    </lineage>
</organism>
<feature type="coiled-coil region" evidence="1">
    <location>
        <begin position="106"/>
        <end position="133"/>
    </location>
</feature>
<dbReference type="AlphaFoldDB" id="A0A6H0ZSD1"/>
<name>A0A6H0ZSD1_9HYPH</name>
<dbReference type="EMBL" id="CP050899">
    <property type="protein sequence ID" value="QIX23716.1"/>
    <property type="molecule type" value="Genomic_DNA"/>
</dbReference>
<gene>
    <name evidence="2" type="ORF">FOB41_21410</name>
</gene>
<evidence type="ECO:0000313" key="2">
    <source>
        <dbReference type="EMBL" id="QIX23716.1"/>
    </source>
</evidence>
<dbReference type="RefSeq" id="WP_177319327.1">
    <property type="nucleotide sequence ID" value="NZ_CP050899.1"/>
</dbReference>
<dbReference type="Proteomes" id="UP000500870">
    <property type="component" value="Chromosome 3"/>
</dbReference>
<reference evidence="2 3" key="1">
    <citation type="submission" date="2020-04" db="EMBL/GenBank/DDBJ databases">
        <title>FDA dAtabase for Regulatory Grade micrObial Sequences (FDA-ARGOS): Supporting development and validation of Infectious Disease Dx tests.</title>
        <authorList>
            <person name="Sciortino C."/>
            <person name="Tallon L."/>
            <person name="Sadzewicz L."/>
            <person name="Vavikolanu K."/>
            <person name="Mehta A."/>
            <person name="Aluvathingal J."/>
            <person name="Nadendla S."/>
            <person name="Nandy P."/>
            <person name="Geyer C."/>
            <person name="Yan Y."/>
            <person name="Sichtig H."/>
        </authorList>
    </citation>
    <scope>NUCLEOTIDE SEQUENCE [LARGE SCALE GENOMIC DNA]</scope>
    <source>
        <strain evidence="2 3">FDAARGOS_633</strain>
    </source>
</reference>
<proteinExistence type="predicted"/>